<dbReference type="InterPro" id="IPR050496">
    <property type="entry name" value="SNF2_RAD54_helicase_repair"/>
</dbReference>
<evidence type="ECO:0000313" key="4">
    <source>
        <dbReference type="EMBL" id="CAI37534.1"/>
    </source>
</evidence>
<dbReference type="Pfam" id="PF12419">
    <property type="entry name" value="DUF3670"/>
    <property type="match status" value="1"/>
</dbReference>
<dbReference type="AlphaFoldDB" id="Q4JUH3"/>
<dbReference type="SMART" id="SM00487">
    <property type="entry name" value="DEXDc"/>
    <property type="match status" value="1"/>
</dbReference>
<dbReference type="HOGENOM" id="CLU_000315_21_8_11"/>
<dbReference type="Pfam" id="PF00176">
    <property type="entry name" value="SNF2-rel_dom"/>
    <property type="match status" value="1"/>
</dbReference>
<dbReference type="InterPro" id="IPR001650">
    <property type="entry name" value="Helicase_C-like"/>
</dbReference>
<dbReference type="InterPro" id="IPR000330">
    <property type="entry name" value="SNF2_N"/>
</dbReference>
<dbReference type="GO" id="GO:0015616">
    <property type="term" value="F:DNA translocase activity"/>
    <property type="evidence" value="ECO:0007669"/>
    <property type="project" value="TreeGrafter"/>
</dbReference>
<dbReference type="GO" id="GO:0004386">
    <property type="term" value="F:helicase activity"/>
    <property type="evidence" value="ECO:0007669"/>
    <property type="project" value="UniProtKB-KW"/>
</dbReference>
<keyword evidence="4" id="KW-0547">Nucleotide-binding</keyword>
<keyword evidence="4" id="KW-0347">Helicase</keyword>
<dbReference type="GO" id="GO:0016787">
    <property type="term" value="F:hydrolase activity"/>
    <property type="evidence" value="ECO:0007669"/>
    <property type="project" value="UniProtKB-KW"/>
</dbReference>
<dbReference type="CDD" id="cd18793">
    <property type="entry name" value="SF2_C_SNF"/>
    <property type="match status" value="1"/>
</dbReference>
<proteinExistence type="predicted"/>
<dbReference type="Gene3D" id="3.40.50.300">
    <property type="entry name" value="P-loop containing nucleotide triphosphate hydrolases"/>
    <property type="match status" value="1"/>
</dbReference>
<dbReference type="PANTHER" id="PTHR45629:SF7">
    <property type="entry name" value="DNA EXCISION REPAIR PROTEIN ERCC-6-RELATED"/>
    <property type="match status" value="1"/>
</dbReference>
<feature type="domain" description="Helicase C-terminal" evidence="3">
    <location>
        <begin position="843"/>
        <end position="1005"/>
    </location>
</feature>
<feature type="domain" description="Helicase ATP-binding" evidence="2">
    <location>
        <begin position="546"/>
        <end position="717"/>
    </location>
</feature>
<dbReference type="Pfam" id="PF00271">
    <property type="entry name" value="Helicase_C"/>
    <property type="match status" value="1"/>
</dbReference>
<dbReference type="STRING" id="306537.jk1362"/>
<dbReference type="eggNOG" id="COG0553">
    <property type="taxonomic scope" value="Bacteria"/>
</dbReference>
<organism evidence="4 5">
    <name type="scientific">Corynebacterium jeikeium (strain K411)</name>
    <dbReference type="NCBI Taxonomy" id="306537"/>
    <lineage>
        <taxon>Bacteria</taxon>
        <taxon>Bacillati</taxon>
        <taxon>Actinomycetota</taxon>
        <taxon>Actinomycetes</taxon>
        <taxon>Mycobacteriales</taxon>
        <taxon>Corynebacteriaceae</taxon>
        <taxon>Corynebacterium</taxon>
    </lineage>
</organism>
<dbReference type="KEGG" id="cjk:jk1362"/>
<keyword evidence="1" id="KW-0378">Hydrolase</keyword>
<name>Q4JUH3_CORJK</name>
<dbReference type="PROSITE" id="PS51194">
    <property type="entry name" value="HELICASE_CTER"/>
    <property type="match status" value="1"/>
</dbReference>
<dbReference type="InterPro" id="IPR022138">
    <property type="entry name" value="DUF3670"/>
</dbReference>
<dbReference type="PANTHER" id="PTHR45629">
    <property type="entry name" value="SNF2/RAD54 FAMILY MEMBER"/>
    <property type="match status" value="1"/>
</dbReference>
<keyword evidence="4" id="KW-0067">ATP-binding</keyword>
<dbReference type="InterPro" id="IPR014001">
    <property type="entry name" value="Helicase_ATP-bd"/>
</dbReference>
<protein>
    <submittedName>
        <fullName evidence="4">Putative DNA/RNA helicase</fullName>
    </submittedName>
</protein>
<dbReference type="InterPro" id="IPR027417">
    <property type="entry name" value="P-loop_NTPase"/>
</dbReference>
<dbReference type="GO" id="GO:0005524">
    <property type="term" value="F:ATP binding"/>
    <property type="evidence" value="ECO:0007669"/>
    <property type="project" value="InterPro"/>
</dbReference>
<sequence length="1023" mass="113099">MHVVAPTSGGLWLWVERVEGHGVVLDIDELGTGDLPAVCMDILGSRPWRNRGGIWLSTPRGRVKELPVPAVALTPEESVGLMGQLCKYANKKIESGAADKRGLIDGLGPELKFLMNLCSFVEDAVRAGRVMVRMERVDDQWFPRWTLAPAGDHIRVLQQFRERVPGVLTRNGGADVVDRMADEFAHWIAVTHLRRELSDFTSDFVRALATGTATRRGGASTVASLSQWRREAEAQAGQLVFLLSTPSEVEEDGTEPTWWLQIAYSQNGGPFEPLNPATMNEELREQVIRSLYKVEDVWQEFNPHVRRLLTWVNISPNQPEREWWRPEELPSAQPTLGTNLDITELASFLEHGAEALRKAGFSVMIPRGWGKVRPRVKAKATPVGQGPGAGKLGMDQLMNFSWEVSLGDGGAAGTNGADGTGEELDEATRQELLNAAESIVRINGEYVYLDQEALSSARKWFAEVAKEQDKPVGDATVSVRDILEADLLSASEMVDTDHEFRVVTDGWVERLLDGGAQVDPPEPVDVPTAVQTALRDHQRRGLNWLAWMHRHRIGAILADDMGLGKTLQVLSLLAWEREVDDCAGPTLVVAPTTVVEAWRAEAALHVPSLEVLVDHGSGLLTDEEFGDATSQGLEGKHRKPDLVVTTYGRVARNTPRYQQVQWGRVVADEAQAIKNPATKQSRAVRSLNAETHIALTGTPVENRLSDLYSIMDFANPGIFGSAAAFQNRLAIPIERYGDEEAKRRLRGLVQPFILRRLKDDDAIGLGLPEKQDIVERVPLSREQAALYETFIKDMEMRLQLPGGKRRANILGALVKIKQICNHPAHFAGDGSGILADGKHRSAKIERIFEITDQALEQGKKVLMFTQFPTFGKMLAPELQSTFGVEVPVLHGGLSRAKRTQMVRDFQSADGPPIMILSVRAGGTGITLTEASVVIHIDRWWNPAVEDQATDRAYRIGQNKSVEVYKLVVQGTIDERIHDIIMSKRELAGDIVGAGEGWIANLDDEELSELLQLRESTQLEENDG</sequence>
<dbReference type="InterPro" id="IPR038718">
    <property type="entry name" value="SNF2-like_sf"/>
</dbReference>
<accession>Q4JUH3</accession>
<gene>
    <name evidence="4" type="primary">helZ</name>
    <name evidence="4" type="ordered locus">jk1362</name>
</gene>
<dbReference type="Gene3D" id="3.40.50.10810">
    <property type="entry name" value="Tandem AAA-ATPase domain"/>
    <property type="match status" value="1"/>
</dbReference>
<evidence type="ECO:0000259" key="3">
    <source>
        <dbReference type="PROSITE" id="PS51194"/>
    </source>
</evidence>
<dbReference type="SMART" id="SM00490">
    <property type="entry name" value="HELICc"/>
    <property type="match status" value="1"/>
</dbReference>
<dbReference type="InterPro" id="IPR049730">
    <property type="entry name" value="SNF2/RAD54-like_C"/>
</dbReference>
<evidence type="ECO:0000259" key="2">
    <source>
        <dbReference type="PROSITE" id="PS51192"/>
    </source>
</evidence>
<dbReference type="PROSITE" id="PS51192">
    <property type="entry name" value="HELICASE_ATP_BIND_1"/>
    <property type="match status" value="1"/>
</dbReference>
<dbReference type="EMBL" id="CR931997">
    <property type="protein sequence ID" value="CAI37534.1"/>
    <property type="molecule type" value="Genomic_DNA"/>
</dbReference>
<reference evidence="4 5" key="1">
    <citation type="journal article" date="2005" name="J. Bacteriol.">
        <title>Complete genome sequence and analysis of the multiresistant nosocomial pathogen Corynebacterium jeikeium K411, a lipid-requiring bacterium of the human skin flora.</title>
        <authorList>
            <person name="Tauch A."/>
            <person name="Kaiser O."/>
            <person name="Hain T."/>
            <person name="Goesmann A."/>
            <person name="Weisshaar B."/>
            <person name="Albersmeier A."/>
            <person name="Bekel T."/>
            <person name="Bischoff N."/>
            <person name="Brune I."/>
            <person name="Chakraborty T."/>
            <person name="Kalinowski J."/>
            <person name="Meyer F."/>
            <person name="Rupp O."/>
            <person name="Schneiker S."/>
            <person name="Viehoever P."/>
            <person name="Puehler A."/>
        </authorList>
    </citation>
    <scope>NUCLEOTIDE SEQUENCE [LARGE SCALE GENOMIC DNA]</scope>
    <source>
        <strain evidence="4 5">K411</strain>
    </source>
</reference>
<keyword evidence="5" id="KW-1185">Reference proteome</keyword>
<dbReference type="Proteomes" id="UP000000545">
    <property type="component" value="Chromosome"/>
</dbReference>
<dbReference type="SUPFAM" id="SSF52540">
    <property type="entry name" value="P-loop containing nucleoside triphosphate hydrolases"/>
    <property type="match status" value="2"/>
</dbReference>
<evidence type="ECO:0000256" key="1">
    <source>
        <dbReference type="ARBA" id="ARBA00022801"/>
    </source>
</evidence>
<evidence type="ECO:0000313" key="5">
    <source>
        <dbReference type="Proteomes" id="UP000000545"/>
    </source>
</evidence>